<comment type="caution">
    <text evidence="1">The sequence shown here is derived from an EMBL/GenBank/DDBJ whole genome shotgun (WGS) entry which is preliminary data.</text>
</comment>
<name>A0A7V8NU05_9BACT</name>
<proteinExistence type="predicted"/>
<evidence type="ECO:0000313" key="1">
    <source>
        <dbReference type="EMBL" id="MBA0087431.1"/>
    </source>
</evidence>
<dbReference type="Proteomes" id="UP000567293">
    <property type="component" value="Unassembled WGS sequence"/>
</dbReference>
<dbReference type="EMBL" id="JACDQQ010002002">
    <property type="protein sequence ID" value="MBA0087431.1"/>
    <property type="molecule type" value="Genomic_DNA"/>
</dbReference>
<accession>A0A7V8NU05</accession>
<reference evidence="1" key="1">
    <citation type="submission" date="2020-06" db="EMBL/GenBank/DDBJ databases">
        <title>Legume-microbial interactions unlock mineral nutrients during tropical forest succession.</title>
        <authorList>
            <person name="Epihov D.Z."/>
        </authorList>
    </citation>
    <scope>NUCLEOTIDE SEQUENCE [LARGE SCALE GENOMIC DNA]</scope>
    <source>
        <strain evidence="1">Pan2503</strain>
    </source>
</reference>
<sequence length="132" mass="14492">MDFSVALAAGPTALPAAPQKMASPHAENLENCREGFASCDYAQLNPQEKRAVRNAAEANNFMDCFHGLSDCDKKRLTLLEQQEVARAHRIQNFESCVDGLGTFPTARSLRTEPAKNGVDVLAHSPNHEISRR</sequence>
<gene>
    <name evidence="1" type="ORF">HRJ53_20800</name>
</gene>
<evidence type="ECO:0000313" key="2">
    <source>
        <dbReference type="Proteomes" id="UP000567293"/>
    </source>
</evidence>
<protein>
    <submittedName>
        <fullName evidence="1">Uncharacterized protein</fullName>
    </submittedName>
</protein>
<dbReference type="AlphaFoldDB" id="A0A7V8NU05"/>
<keyword evidence="2" id="KW-1185">Reference proteome</keyword>
<organism evidence="1 2">
    <name type="scientific">Candidatus Acidiferrum panamense</name>
    <dbReference type="NCBI Taxonomy" id="2741543"/>
    <lineage>
        <taxon>Bacteria</taxon>
        <taxon>Pseudomonadati</taxon>
        <taxon>Acidobacteriota</taxon>
        <taxon>Terriglobia</taxon>
        <taxon>Candidatus Acidiferrales</taxon>
        <taxon>Candidatus Acidiferrum</taxon>
    </lineage>
</organism>